<name>A0A8D8C513_CULPI</name>
<dbReference type="AlphaFoldDB" id="A0A8D8C513"/>
<dbReference type="PROSITE" id="PS51406">
    <property type="entry name" value="FIBRINOGEN_C_2"/>
    <property type="match status" value="1"/>
</dbReference>
<dbReference type="SMART" id="SM00186">
    <property type="entry name" value="FBG"/>
    <property type="match status" value="1"/>
</dbReference>
<organism evidence="4">
    <name type="scientific">Culex pipiens</name>
    <name type="common">House mosquito</name>
    <dbReference type="NCBI Taxonomy" id="7175"/>
    <lineage>
        <taxon>Eukaryota</taxon>
        <taxon>Metazoa</taxon>
        <taxon>Ecdysozoa</taxon>
        <taxon>Arthropoda</taxon>
        <taxon>Hexapoda</taxon>
        <taxon>Insecta</taxon>
        <taxon>Pterygota</taxon>
        <taxon>Neoptera</taxon>
        <taxon>Endopterygota</taxon>
        <taxon>Diptera</taxon>
        <taxon>Nematocera</taxon>
        <taxon>Culicoidea</taxon>
        <taxon>Culicidae</taxon>
        <taxon>Culicinae</taxon>
        <taxon>Culicini</taxon>
        <taxon>Culex</taxon>
        <taxon>Culex</taxon>
    </lineage>
</organism>
<evidence type="ECO:0000256" key="2">
    <source>
        <dbReference type="SAM" id="SignalP"/>
    </source>
</evidence>
<proteinExistence type="predicted"/>
<accession>A0A8D8C513</accession>
<dbReference type="InterPro" id="IPR050373">
    <property type="entry name" value="Fibrinogen_C-term_domain"/>
</dbReference>
<evidence type="ECO:0000313" key="4">
    <source>
        <dbReference type="EMBL" id="CAG6485395.1"/>
    </source>
</evidence>
<keyword evidence="1" id="KW-1015">Disulfide bond</keyword>
<sequence length="297" mass="34081">MFQKFLFLVLICSAFCSDNETLTEYNTLKIRLDLLEKSQDGISKDLDHVKEISKEMLNNQNTMMEQLLEILTLTNNTNKIVDKTFGNHPLEPCQSVSSSGVYQINCDDCSPTSEVYCDADSFDGGWLVVQQRLDGSLNFTRSWTEYRNGFGTPGKSTEFWLGLEALHQITTSGEYELSIELKDERYNEYGYARYTDFKVAGEREKYRMSHLGEHSGMLPDMLSSHKGRRFSTFDQDNDDWGEVNCSVRYYSGGGWWYRSCAQSALNGQYTMNKVGNGISWAAWTDAATYSRMMIRRK</sequence>
<evidence type="ECO:0000259" key="3">
    <source>
        <dbReference type="PROSITE" id="PS51406"/>
    </source>
</evidence>
<keyword evidence="2" id="KW-0732">Signal</keyword>
<dbReference type="InterPro" id="IPR020837">
    <property type="entry name" value="Fibrinogen_CS"/>
</dbReference>
<evidence type="ECO:0000256" key="1">
    <source>
        <dbReference type="ARBA" id="ARBA00023157"/>
    </source>
</evidence>
<dbReference type="SUPFAM" id="SSF56496">
    <property type="entry name" value="Fibrinogen C-terminal domain-like"/>
    <property type="match status" value="1"/>
</dbReference>
<dbReference type="EMBL" id="HBUE01101087">
    <property type="protein sequence ID" value="CAG6485395.1"/>
    <property type="molecule type" value="Transcribed_RNA"/>
</dbReference>
<dbReference type="InterPro" id="IPR014716">
    <property type="entry name" value="Fibrinogen_a/b/g_C_1"/>
</dbReference>
<dbReference type="Gene3D" id="3.90.215.10">
    <property type="entry name" value="Gamma Fibrinogen, chain A, domain 1"/>
    <property type="match status" value="1"/>
</dbReference>
<dbReference type="InterPro" id="IPR036056">
    <property type="entry name" value="Fibrinogen-like_C"/>
</dbReference>
<feature type="domain" description="Fibrinogen C-terminal" evidence="3">
    <location>
        <begin position="84"/>
        <end position="297"/>
    </location>
</feature>
<dbReference type="CDD" id="cd00087">
    <property type="entry name" value="FReD"/>
    <property type="match status" value="1"/>
</dbReference>
<feature type="chain" id="PRO_5034062894" evidence="2">
    <location>
        <begin position="17"/>
        <end position="297"/>
    </location>
</feature>
<protein>
    <submittedName>
        <fullName evidence="4">Tenascin-N</fullName>
    </submittedName>
</protein>
<dbReference type="PANTHER" id="PTHR19143:SF327">
    <property type="entry name" value="FI21813P1-RELATED"/>
    <property type="match status" value="1"/>
</dbReference>
<dbReference type="PANTHER" id="PTHR19143">
    <property type="entry name" value="FIBRINOGEN/TENASCIN/ANGIOPOEITIN"/>
    <property type="match status" value="1"/>
</dbReference>
<reference evidence="4" key="1">
    <citation type="submission" date="2021-05" db="EMBL/GenBank/DDBJ databases">
        <authorList>
            <person name="Alioto T."/>
            <person name="Alioto T."/>
            <person name="Gomez Garrido J."/>
        </authorList>
    </citation>
    <scope>NUCLEOTIDE SEQUENCE</scope>
</reference>
<dbReference type="GO" id="GO:0005615">
    <property type="term" value="C:extracellular space"/>
    <property type="evidence" value="ECO:0007669"/>
    <property type="project" value="TreeGrafter"/>
</dbReference>
<dbReference type="Pfam" id="PF00147">
    <property type="entry name" value="Fibrinogen_C"/>
    <property type="match status" value="1"/>
</dbReference>
<feature type="signal peptide" evidence="2">
    <location>
        <begin position="1"/>
        <end position="16"/>
    </location>
</feature>
<dbReference type="InterPro" id="IPR002181">
    <property type="entry name" value="Fibrinogen_a/b/g_C_dom"/>
</dbReference>
<dbReference type="PROSITE" id="PS00514">
    <property type="entry name" value="FIBRINOGEN_C_1"/>
    <property type="match status" value="1"/>
</dbReference>